<dbReference type="PANTHER" id="PTHR11461">
    <property type="entry name" value="SERINE PROTEASE INHIBITOR, SERPIN"/>
    <property type="match status" value="1"/>
</dbReference>
<gene>
    <name evidence="8" type="ORF">HUG17_3024</name>
</gene>
<dbReference type="Pfam" id="PF00079">
    <property type="entry name" value="Serpin"/>
    <property type="match status" value="1"/>
</dbReference>
<reference evidence="8" key="2">
    <citation type="journal article" date="2021" name="World Allergy Organ. J.">
        <title>Chromosome-level assembly of Dermatophagoides farinae genome and transcriptome reveals two novel allergens Der f 37 and Der f 39.</title>
        <authorList>
            <person name="Chen J."/>
            <person name="Cai Z."/>
            <person name="Fan D."/>
            <person name="Hu J."/>
            <person name="Hou Y."/>
            <person name="He Y."/>
            <person name="Zhang Z."/>
            <person name="Zhao Z."/>
            <person name="Gao P."/>
            <person name="Hu W."/>
            <person name="Sun J."/>
            <person name="Li J."/>
            <person name="Ji K."/>
        </authorList>
    </citation>
    <scope>NUCLEOTIDE SEQUENCE</scope>
    <source>
        <strain evidence="8">JKM2019</strain>
    </source>
</reference>
<dbReference type="InterPro" id="IPR000215">
    <property type="entry name" value="Serpin_fam"/>
</dbReference>
<dbReference type="GO" id="GO:0004867">
    <property type="term" value="F:serine-type endopeptidase inhibitor activity"/>
    <property type="evidence" value="ECO:0007669"/>
    <property type="project" value="UniProtKB-KW"/>
</dbReference>
<comment type="similarity">
    <text evidence="1 5">Belongs to the serpin family.</text>
</comment>
<evidence type="ECO:0000256" key="5">
    <source>
        <dbReference type="RuleBase" id="RU000411"/>
    </source>
</evidence>
<evidence type="ECO:0000256" key="6">
    <source>
        <dbReference type="SAM" id="Phobius"/>
    </source>
</evidence>
<dbReference type="GO" id="GO:0005615">
    <property type="term" value="C:extracellular space"/>
    <property type="evidence" value="ECO:0007669"/>
    <property type="project" value="InterPro"/>
</dbReference>
<evidence type="ECO:0000313" key="8">
    <source>
        <dbReference type="EMBL" id="KAH7638991.1"/>
    </source>
</evidence>
<evidence type="ECO:0000259" key="7">
    <source>
        <dbReference type="SMART" id="SM00093"/>
    </source>
</evidence>
<dbReference type="SMART" id="SM00093">
    <property type="entry name" value="SERPIN"/>
    <property type="match status" value="1"/>
</dbReference>
<feature type="domain" description="Serpin" evidence="7">
    <location>
        <begin position="61"/>
        <end position="431"/>
    </location>
</feature>
<keyword evidence="4" id="KW-0325">Glycoprotein</keyword>
<dbReference type="Proteomes" id="UP000828236">
    <property type="component" value="Unassembled WGS sequence"/>
</dbReference>
<dbReference type="InterPro" id="IPR042178">
    <property type="entry name" value="Serpin_sf_1"/>
</dbReference>
<evidence type="ECO:0000256" key="2">
    <source>
        <dbReference type="ARBA" id="ARBA00022690"/>
    </source>
</evidence>
<sequence>MQQFIYFHCSFDIQPLISEMMKYKTTIILTIIFIGQLWTAIAINHEAIALAFTIASNQFGLDLLQRLSMKNDVQNIYFSPFILEKSLSMIYAATDGNTKYQLENVLHLYELPYIDDVDGIIDAIRTICSRMNETNVLWNFLNLMVINSNTDFNPNYTTLVEENFQGKIVKINDMKDFTNQFVEQFIHDKLLPQTFNLTAINDDDDDGGGGGRQAIALINLATFRAKWLDPFDKRQTRIGFFHGSNGEKYSNVQYMFKDGPFPHLYLPDMDADMIMIKFFDDKLAFIGIVPRLIEMNLNRIHRSLSSLYLYYLIAKLNKTSATEFDLQTMGIEDLFNPYCSNLTIGLFDNKTNNDESTASSMWIDHVYHQSRIILDEYGVGNQEFDLNSKINHIIVEQRQSLPILKFDHPFIFFINHIESGQILFIGEVQRL</sequence>
<name>A0A9D4SEQ8_DERFA</name>
<organism evidence="8">
    <name type="scientific">Dermatophagoides farinae</name>
    <name type="common">American house dust mite</name>
    <dbReference type="NCBI Taxonomy" id="6954"/>
    <lineage>
        <taxon>Eukaryota</taxon>
        <taxon>Metazoa</taxon>
        <taxon>Ecdysozoa</taxon>
        <taxon>Arthropoda</taxon>
        <taxon>Chelicerata</taxon>
        <taxon>Arachnida</taxon>
        <taxon>Acari</taxon>
        <taxon>Acariformes</taxon>
        <taxon>Sarcoptiformes</taxon>
        <taxon>Astigmata</taxon>
        <taxon>Psoroptidia</taxon>
        <taxon>Analgoidea</taxon>
        <taxon>Pyroglyphidae</taxon>
        <taxon>Dermatophagoidinae</taxon>
        <taxon>Dermatophagoides</taxon>
    </lineage>
</organism>
<evidence type="ECO:0000256" key="3">
    <source>
        <dbReference type="ARBA" id="ARBA00022900"/>
    </source>
</evidence>
<dbReference type="EMBL" id="SDOV01000007">
    <property type="protein sequence ID" value="KAH7638991.1"/>
    <property type="molecule type" value="Genomic_DNA"/>
</dbReference>
<dbReference type="InterPro" id="IPR023795">
    <property type="entry name" value="Serpin_CS"/>
</dbReference>
<dbReference type="InterPro" id="IPR023796">
    <property type="entry name" value="Serpin_dom"/>
</dbReference>
<keyword evidence="6" id="KW-1133">Transmembrane helix</keyword>
<reference evidence="8" key="1">
    <citation type="submission" date="2020-06" db="EMBL/GenBank/DDBJ databases">
        <authorList>
            <person name="Ji K."/>
            <person name="Li J."/>
        </authorList>
    </citation>
    <scope>NUCLEOTIDE SEQUENCE</scope>
    <source>
        <strain evidence="8">JKM2019</strain>
        <tissue evidence="8">Whole body</tissue>
    </source>
</reference>
<dbReference type="Gene3D" id="3.30.497.10">
    <property type="entry name" value="Antithrombin, subunit I, domain 2"/>
    <property type="match status" value="1"/>
</dbReference>
<dbReference type="PANTHER" id="PTHR11461:SF211">
    <property type="entry name" value="GH10112P-RELATED"/>
    <property type="match status" value="1"/>
</dbReference>
<evidence type="ECO:0000256" key="1">
    <source>
        <dbReference type="ARBA" id="ARBA00009500"/>
    </source>
</evidence>
<proteinExistence type="inferred from homology"/>
<keyword evidence="6" id="KW-0812">Transmembrane</keyword>
<evidence type="ECO:0000256" key="4">
    <source>
        <dbReference type="ARBA" id="ARBA00023180"/>
    </source>
</evidence>
<keyword evidence="3" id="KW-0722">Serine protease inhibitor</keyword>
<dbReference type="InterPro" id="IPR036186">
    <property type="entry name" value="Serpin_sf"/>
</dbReference>
<dbReference type="SUPFAM" id="SSF56574">
    <property type="entry name" value="Serpins"/>
    <property type="match status" value="1"/>
</dbReference>
<keyword evidence="6" id="KW-0472">Membrane</keyword>
<keyword evidence="2" id="KW-0646">Protease inhibitor</keyword>
<dbReference type="PROSITE" id="PS00284">
    <property type="entry name" value="SERPIN"/>
    <property type="match status" value="1"/>
</dbReference>
<feature type="transmembrane region" description="Helical" evidence="6">
    <location>
        <begin position="21"/>
        <end position="41"/>
    </location>
</feature>
<accession>A0A9D4SEQ8</accession>
<dbReference type="AlphaFoldDB" id="A0A9D4SEQ8"/>
<protein>
    <submittedName>
        <fullName evidence="8">Serpin smsb3a variant</fullName>
    </submittedName>
</protein>
<comment type="caution">
    <text evidence="8">The sequence shown here is derived from an EMBL/GenBank/DDBJ whole genome shotgun (WGS) entry which is preliminary data.</text>
</comment>
<dbReference type="InterPro" id="IPR042185">
    <property type="entry name" value="Serpin_sf_2"/>
</dbReference>
<dbReference type="Gene3D" id="2.30.39.10">
    <property type="entry name" value="Alpha-1-antitrypsin, domain 1"/>
    <property type="match status" value="1"/>
</dbReference>